<evidence type="ECO:0000313" key="6">
    <source>
        <dbReference type="Proteomes" id="UP001140453"/>
    </source>
</evidence>
<name>A0A9W8Z4U2_9PEZI</name>
<evidence type="ECO:0000256" key="1">
    <source>
        <dbReference type="ARBA" id="ARBA00005790"/>
    </source>
</evidence>
<evidence type="ECO:0000259" key="4">
    <source>
        <dbReference type="PROSITE" id="PS50052"/>
    </source>
</evidence>
<protein>
    <submittedName>
        <fullName evidence="5">Guanylate kinase</fullName>
        <ecNumber evidence="5">2.7.4.8</ecNumber>
    </submittedName>
</protein>
<evidence type="ECO:0000313" key="5">
    <source>
        <dbReference type="EMBL" id="KAJ4397658.1"/>
    </source>
</evidence>
<dbReference type="PROSITE" id="PS50052">
    <property type="entry name" value="GUANYLATE_KINASE_2"/>
    <property type="match status" value="1"/>
</dbReference>
<keyword evidence="3 5" id="KW-0418">Kinase</keyword>
<dbReference type="Gene3D" id="3.40.50.300">
    <property type="entry name" value="P-loop containing nucleotide triphosphate hydrolases"/>
    <property type="match status" value="1"/>
</dbReference>
<dbReference type="InterPro" id="IPR008144">
    <property type="entry name" value="Guanylate_kin-like_dom"/>
</dbReference>
<evidence type="ECO:0000256" key="3">
    <source>
        <dbReference type="ARBA" id="ARBA00022777"/>
    </source>
</evidence>
<dbReference type="InterPro" id="IPR027417">
    <property type="entry name" value="P-loop_NTPase"/>
</dbReference>
<dbReference type="CDD" id="cd00071">
    <property type="entry name" value="GMPK"/>
    <property type="match status" value="1"/>
</dbReference>
<dbReference type="SMART" id="SM00072">
    <property type="entry name" value="GuKc"/>
    <property type="match status" value="1"/>
</dbReference>
<gene>
    <name evidence="5" type="primary">GUK1</name>
    <name evidence="5" type="ORF">N0V93_001891</name>
</gene>
<comment type="caution">
    <text evidence="5">The sequence shown here is derived from an EMBL/GenBank/DDBJ whole genome shotgun (WGS) entry which is preliminary data.</text>
</comment>
<dbReference type="OrthoDB" id="6334211at2759"/>
<keyword evidence="6" id="KW-1185">Reference proteome</keyword>
<reference evidence="5" key="1">
    <citation type="submission" date="2022-10" db="EMBL/GenBank/DDBJ databases">
        <title>Tapping the CABI collections for fungal endophytes: first genome assemblies for Collariella, Neodidymelliopsis, Ascochyta clinopodiicola, Didymella pomorum, Didymosphaeria variabile, Neocosmospora piperis and Neocucurbitaria cava.</title>
        <authorList>
            <person name="Hill R."/>
        </authorList>
    </citation>
    <scope>NUCLEOTIDE SEQUENCE</scope>
    <source>
        <strain evidence="5">IMI 355082</strain>
    </source>
</reference>
<proteinExistence type="inferred from homology"/>
<dbReference type="GO" id="GO:0004385">
    <property type="term" value="F:GMP kinase activity"/>
    <property type="evidence" value="ECO:0007669"/>
    <property type="project" value="UniProtKB-EC"/>
</dbReference>
<organism evidence="5 6">
    <name type="scientific">Gnomoniopsis smithogilvyi</name>
    <dbReference type="NCBI Taxonomy" id="1191159"/>
    <lineage>
        <taxon>Eukaryota</taxon>
        <taxon>Fungi</taxon>
        <taxon>Dikarya</taxon>
        <taxon>Ascomycota</taxon>
        <taxon>Pezizomycotina</taxon>
        <taxon>Sordariomycetes</taxon>
        <taxon>Sordariomycetidae</taxon>
        <taxon>Diaporthales</taxon>
        <taxon>Gnomoniaceae</taxon>
        <taxon>Gnomoniopsis</taxon>
    </lineage>
</organism>
<dbReference type="GO" id="GO:0005829">
    <property type="term" value="C:cytosol"/>
    <property type="evidence" value="ECO:0007669"/>
    <property type="project" value="TreeGrafter"/>
</dbReference>
<accession>A0A9W8Z4U2</accession>
<dbReference type="EMBL" id="JAPEVB010000001">
    <property type="protein sequence ID" value="KAJ4397658.1"/>
    <property type="molecule type" value="Genomic_DNA"/>
</dbReference>
<dbReference type="SUPFAM" id="SSF52540">
    <property type="entry name" value="P-loop containing nucleoside triphosphate hydrolases"/>
    <property type="match status" value="1"/>
</dbReference>
<dbReference type="PANTHER" id="PTHR23117">
    <property type="entry name" value="GUANYLATE KINASE-RELATED"/>
    <property type="match status" value="1"/>
</dbReference>
<keyword evidence="2 5" id="KW-0808">Transferase</keyword>
<dbReference type="Pfam" id="PF00625">
    <property type="entry name" value="Guanylate_kin"/>
    <property type="match status" value="1"/>
</dbReference>
<feature type="domain" description="Guanylate kinase-like" evidence="4">
    <location>
        <begin position="11"/>
        <end position="144"/>
    </location>
</feature>
<evidence type="ECO:0000256" key="2">
    <source>
        <dbReference type="ARBA" id="ARBA00022679"/>
    </source>
</evidence>
<dbReference type="Proteomes" id="UP001140453">
    <property type="component" value="Unassembled WGS sequence"/>
</dbReference>
<dbReference type="AlphaFoldDB" id="A0A9W8Z4U2"/>
<comment type="similarity">
    <text evidence="1">Belongs to the guanylate kinase family.</text>
</comment>
<dbReference type="InterPro" id="IPR008145">
    <property type="entry name" value="GK/Ca_channel_bsu"/>
</dbReference>
<sequence length="144" mass="15933">MPDSNAILQDRRPVIVSGPSGVGKGTLIQRLFEAYPNVFAITVSHKTRPPRPGEAEGVDYYVSPEEFNSLISEDTMVEHAMFSGHHYGTSKQTVADQERKGRVVVLDIEMHGVQQIKANRILEARCVFVKPPSLKESEGAWEAA</sequence>
<dbReference type="EC" id="2.7.4.8" evidence="5"/>
<dbReference type="PANTHER" id="PTHR23117:SF13">
    <property type="entry name" value="GUANYLATE KINASE"/>
    <property type="match status" value="1"/>
</dbReference>